<dbReference type="GO" id="GO:0042073">
    <property type="term" value="P:intraciliary transport"/>
    <property type="evidence" value="ECO:0007669"/>
    <property type="project" value="TreeGrafter"/>
</dbReference>
<evidence type="ECO:0000313" key="7">
    <source>
        <dbReference type="Proteomes" id="UP000502823"/>
    </source>
</evidence>
<evidence type="ECO:0000256" key="4">
    <source>
        <dbReference type="ARBA" id="ARBA00023069"/>
    </source>
</evidence>
<evidence type="ECO:0000313" key="6">
    <source>
        <dbReference type="EMBL" id="GFG33756.1"/>
    </source>
</evidence>
<gene>
    <name evidence="6" type="ORF">Cfor_12911</name>
</gene>
<dbReference type="PANTHER" id="PTHR15722">
    <property type="entry name" value="IFT140/172-RELATED"/>
    <property type="match status" value="1"/>
</dbReference>
<evidence type="ECO:0000256" key="3">
    <source>
        <dbReference type="ARBA" id="ARBA00022737"/>
    </source>
</evidence>
<keyword evidence="3" id="KW-0677">Repeat</keyword>
<comment type="subcellular location">
    <subcellularLocation>
        <location evidence="1">Cell projection</location>
        <location evidence="1">Cilium</location>
    </subcellularLocation>
</comment>
<proteinExistence type="predicted"/>
<dbReference type="EMBL" id="BLKM01011629">
    <property type="protein sequence ID" value="GFG33756.1"/>
    <property type="molecule type" value="Genomic_DNA"/>
</dbReference>
<comment type="caution">
    <text evidence="6">The sequence shown here is derived from an EMBL/GenBank/DDBJ whole genome shotgun (WGS) entry which is preliminary data.</text>
</comment>
<keyword evidence="5" id="KW-0966">Cell projection</keyword>
<dbReference type="PANTHER" id="PTHR15722:SF2">
    <property type="entry name" value="INTRAFLAGELLAR TRANSPORT PROTEIN 172 HOMOLOG"/>
    <property type="match status" value="1"/>
</dbReference>
<dbReference type="FunFam" id="1.25.40.470:FF:000012">
    <property type="entry name" value="intraflagellar transport protein 172 homolog"/>
    <property type="match status" value="1"/>
</dbReference>
<name>A0A6L2PMY4_COPFO</name>
<keyword evidence="7" id="KW-1185">Reference proteome</keyword>
<reference evidence="7" key="1">
    <citation type="submission" date="2020-01" db="EMBL/GenBank/DDBJ databases">
        <title>Draft genome sequence of the Termite Coptotermes fromosanus.</title>
        <authorList>
            <person name="Itakura S."/>
            <person name="Yosikawa Y."/>
            <person name="Umezawa K."/>
        </authorList>
    </citation>
    <scope>NUCLEOTIDE SEQUENCE [LARGE SCALE GENOMIC DNA]</scope>
</reference>
<dbReference type="GO" id="GO:0005930">
    <property type="term" value="C:axoneme"/>
    <property type="evidence" value="ECO:0007669"/>
    <property type="project" value="TreeGrafter"/>
</dbReference>
<accession>A0A6L2PMY4</accession>
<dbReference type="AlphaFoldDB" id="A0A6L2PMY4"/>
<keyword evidence="2" id="KW-0853">WD repeat</keyword>
<evidence type="ECO:0000256" key="2">
    <source>
        <dbReference type="ARBA" id="ARBA00022574"/>
    </source>
</evidence>
<evidence type="ECO:0000256" key="1">
    <source>
        <dbReference type="ARBA" id="ARBA00004138"/>
    </source>
</evidence>
<keyword evidence="4" id="KW-0969">Cilium</keyword>
<evidence type="ECO:0000256" key="5">
    <source>
        <dbReference type="ARBA" id="ARBA00023273"/>
    </source>
</evidence>
<dbReference type="Gene3D" id="1.25.40.470">
    <property type="match status" value="2"/>
</dbReference>
<dbReference type="OrthoDB" id="2186662at2759"/>
<protein>
    <submittedName>
        <fullName evidence="6">Uncharacterized protein</fullName>
    </submittedName>
</protein>
<sequence>MEAENNWKGAEQHYLNAGDWKGAVNMYRASSMWEDAYRVAKNKGGQQASQQVAFLWAKSLGGDSAVKLLTKFNLLEISIDYACEIYQFEFAFDLARTGMKSKMSDVHYKYAMALEDDGKFEEAEKEFVKAHKPREAVLMYIHNQDWANAQRVAEEHDPDSVAEVLLGQAKDVFSSKNYPHFESLLLRAQRPELIIKYYQDSGMWVDALRVCREYLPNHLPALQAEYDQVGAEGSRDVDSLLAQAKEWEQNGEYKAAVDCLLKVNTSITKDQSTIIKAWTEAAELTTKYLEGQQAVEMAKVLGPRLLGVQQHNLAAQVYLGVDMIKEAIDTFIHAEEWNKAKRVAKELEPSYEEYVDDRYKNWLRKQGRAEQLADVDIIGALDLLVEQGQWLKCLETAKQNGPQVLHKYVALYATQLIKDGHPLEALALYVKYDAPCYSQNYNIYKRIAVDMFNMSGLSGPDAYSSWAKLRNMLLRLISSDAGSAVHDEFDTLLVISHYYAARCAYKEVKTLDHLVAKLSTSLLRHTDVIPADKAFFEAGIDSRAVGQESEAFVFLNHYLDLCEAIEEGNVDLLDYSDFNNTDFPVEIPLPATLHVSSQEHEEVKEWVLAISMDQKVDQVLLLDERGLTPSSLTSSNRSGPPAIPCVVSGYPVMSHRGRNPVEFKRPGKQANRDDWNKLMMAAKMAPETQITDILSFIAEWCGGVPGFTFQ</sequence>
<organism evidence="6 7">
    <name type="scientific">Coptotermes formosanus</name>
    <name type="common">Formosan subterranean termite</name>
    <dbReference type="NCBI Taxonomy" id="36987"/>
    <lineage>
        <taxon>Eukaryota</taxon>
        <taxon>Metazoa</taxon>
        <taxon>Ecdysozoa</taxon>
        <taxon>Arthropoda</taxon>
        <taxon>Hexapoda</taxon>
        <taxon>Insecta</taxon>
        <taxon>Pterygota</taxon>
        <taxon>Neoptera</taxon>
        <taxon>Polyneoptera</taxon>
        <taxon>Dictyoptera</taxon>
        <taxon>Blattodea</taxon>
        <taxon>Blattoidea</taxon>
        <taxon>Termitoidae</taxon>
        <taxon>Rhinotermitidae</taxon>
        <taxon>Coptotermes</taxon>
    </lineage>
</organism>
<dbReference type="Proteomes" id="UP000502823">
    <property type="component" value="Unassembled WGS sequence"/>
</dbReference>
<dbReference type="GO" id="GO:0036064">
    <property type="term" value="C:ciliary basal body"/>
    <property type="evidence" value="ECO:0007669"/>
    <property type="project" value="TreeGrafter"/>
</dbReference>
<dbReference type="InParanoid" id="A0A6L2PMY4"/>